<accession>A0A9D1H6W0</accession>
<dbReference type="HAMAP" id="MF_01925">
    <property type="entry name" value="P5C_reductase"/>
    <property type="match status" value="1"/>
</dbReference>
<protein>
    <recommendedName>
        <fullName evidence="6 7">Pyrroline-5-carboxylate reductase</fullName>
        <shortName evidence="6">P5C reductase</shortName>
        <shortName evidence="6">P5CR</shortName>
        <ecNumber evidence="6 7">1.5.1.2</ecNumber>
    </recommendedName>
    <alternativeName>
        <fullName evidence="6">PCA reductase</fullName>
    </alternativeName>
</protein>
<dbReference type="PROSITE" id="PS00521">
    <property type="entry name" value="P5CR"/>
    <property type="match status" value="1"/>
</dbReference>
<evidence type="ECO:0000313" key="13">
    <source>
        <dbReference type="Proteomes" id="UP000824160"/>
    </source>
</evidence>
<dbReference type="Proteomes" id="UP000824160">
    <property type="component" value="Unassembled WGS sequence"/>
</dbReference>
<dbReference type="InterPro" id="IPR000304">
    <property type="entry name" value="Pyrroline-COOH_reductase"/>
</dbReference>
<keyword evidence="6" id="KW-0963">Cytoplasm</keyword>
<dbReference type="SUPFAM" id="SSF51735">
    <property type="entry name" value="NAD(P)-binding Rossmann-fold domains"/>
    <property type="match status" value="1"/>
</dbReference>
<feature type="binding site" evidence="8">
    <location>
        <begin position="7"/>
        <end position="12"/>
    </location>
    <ligand>
        <name>NADP(+)</name>
        <dbReference type="ChEBI" id="CHEBI:58349"/>
    </ligand>
</feature>
<name>A0A9D1H6W0_9FIRM</name>
<evidence type="ECO:0000259" key="10">
    <source>
        <dbReference type="Pfam" id="PF03807"/>
    </source>
</evidence>
<dbReference type="InterPro" id="IPR036291">
    <property type="entry name" value="NAD(P)-bd_dom_sf"/>
</dbReference>
<dbReference type="Gene3D" id="3.40.50.720">
    <property type="entry name" value="NAD(P)-binding Rossmann-like Domain"/>
    <property type="match status" value="1"/>
</dbReference>
<dbReference type="InterPro" id="IPR028939">
    <property type="entry name" value="P5C_Rdtase_cat_N"/>
</dbReference>
<evidence type="ECO:0000256" key="7">
    <source>
        <dbReference type="NCBIfam" id="TIGR00112"/>
    </source>
</evidence>
<proteinExistence type="inferred from homology"/>
<feature type="domain" description="Pyrroline-5-carboxylate reductase dimerisation" evidence="11">
    <location>
        <begin position="162"/>
        <end position="264"/>
    </location>
</feature>
<dbReference type="SUPFAM" id="SSF48179">
    <property type="entry name" value="6-phosphogluconate dehydrogenase C-terminal domain-like"/>
    <property type="match status" value="1"/>
</dbReference>
<sequence>MATFGFIGTGNMGGALAVAAAKAVGGGSLVLANRTREKAEMLADRLGAKAGSNTDAAMQDYIMLGVKPQMMAGLMEEIAPVLQSRAEKGERFILVTMAAGLTMEKIRAMSGTNAPVIRIMPNTPVSIGKGIILYDGTGVQDSEWKTFLDAFAPAGLLQPLTENLIDAGSAVAGCGPAFAYLFIEALADGGVECGLPRATAMQLAAKMLAGASELVLQSGKHPGQLKDEVCSPGGTTIAGVHALEKGGFRALGMDAVKAAYDKTMALK</sequence>
<dbReference type="GO" id="GO:0004735">
    <property type="term" value="F:pyrroline-5-carboxylate reductase activity"/>
    <property type="evidence" value="ECO:0007669"/>
    <property type="project" value="UniProtKB-UniRule"/>
</dbReference>
<dbReference type="PIRSF" id="PIRSF000193">
    <property type="entry name" value="Pyrrol-5-carb_rd"/>
    <property type="match status" value="1"/>
</dbReference>
<evidence type="ECO:0000256" key="2">
    <source>
        <dbReference type="ARBA" id="ARBA00022650"/>
    </source>
</evidence>
<evidence type="ECO:0000256" key="4">
    <source>
        <dbReference type="ARBA" id="ARBA00023002"/>
    </source>
</evidence>
<dbReference type="InterPro" id="IPR029036">
    <property type="entry name" value="P5CR_dimer"/>
</dbReference>
<dbReference type="Gene3D" id="1.10.3730.10">
    <property type="entry name" value="ProC C-terminal domain-like"/>
    <property type="match status" value="1"/>
</dbReference>
<gene>
    <name evidence="6 12" type="primary">proC</name>
    <name evidence="12" type="ORF">IAC43_00760</name>
</gene>
<keyword evidence="3 6" id="KW-0521">NADP</keyword>
<comment type="subcellular location">
    <subcellularLocation>
        <location evidence="6">Cytoplasm</location>
    </subcellularLocation>
</comment>
<dbReference type="EC" id="1.5.1.2" evidence="6 7"/>
<dbReference type="Pfam" id="PF03807">
    <property type="entry name" value="F420_oxidored"/>
    <property type="match status" value="1"/>
</dbReference>
<dbReference type="PANTHER" id="PTHR11645">
    <property type="entry name" value="PYRROLINE-5-CARBOXYLATE REDUCTASE"/>
    <property type="match status" value="1"/>
</dbReference>
<evidence type="ECO:0000256" key="5">
    <source>
        <dbReference type="ARBA" id="ARBA00058118"/>
    </source>
</evidence>
<comment type="similarity">
    <text evidence="1 6 9">Belongs to the pyrroline-5-carboxylate reductase family.</text>
</comment>
<reference evidence="12" key="1">
    <citation type="submission" date="2020-10" db="EMBL/GenBank/DDBJ databases">
        <authorList>
            <person name="Gilroy R."/>
        </authorList>
    </citation>
    <scope>NUCLEOTIDE SEQUENCE</scope>
    <source>
        <strain evidence="12">ChiBcec7-5410</strain>
    </source>
</reference>
<comment type="catalytic activity">
    <reaction evidence="6">
        <text>L-proline + NAD(+) = (S)-1-pyrroline-5-carboxylate + NADH + 2 H(+)</text>
        <dbReference type="Rhea" id="RHEA:14105"/>
        <dbReference type="ChEBI" id="CHEBI:15378"/>
        <dbReference type="ChEBI" id="CHEBI:17388"/>
        <dbReference type="ChEBI" id="CHEBI:57540"/>
        <dbReference type="ChEBI" id="CHEBI:57945"/>
        <dbReference type="ChEBI" id="CHEBI:60039"/>
        <dbReference type="EC" id="1.5.1.2"/>
    </reaction>
</comment>
<dbReference type="GO" id="GO:0055129">
    <property type="term" value="P:L-proline biosynthetic process"/>
    <property type="evidence" value="ECO:0007669"/>
    <property type="project" value="UniProtKB-UniRule"/>
</dbReference>
<evidence type="ECO:0000256" key="1">
    <source>
        <dbReference type="ARBA" id="ARBA00005525"/>
    </source>
</evidence>
<evidence type="ECO:0000256" key="3">
    <source>
        <dbReference type="ARBA" id="ARBA00022857"/>
    </source>
</evidence>
<evidence type="ECO:0000313" key="12">
    <source>
        <dbReference type="EMBL" id="HIT93694.1"/>
    </source>
</evidence>
<reference evidence="12" key="2">
    <citation type="journal article" date="2021" name="PeerJ">
        <title>Extensive microbial diversity within the chicken gut microbiome revealed by metagenomics and culture.</title>
        <authorList>
            <person name="Gilroy R."/>
            <person name="Ravi A."/>
            <person name="Getino M."/>
            <person name="Pursley I."/>
            <person name="Horton D.L."/>
            <person name="Alikhan N.F."/>
            <person name="Baker D."/>
            <person name="Gharbi K."/>
            <person name="Hall N."/>
            <person name="Watson M."/>
            <person name="Adriaenssens E.M."/>
            <person name="Foster-Nyarko E."/>
            <person name="Jarju S."/>
            <person name="Secka A."/>
            <person name="Antonio M."/>
            <person name="Oren A."/>
            <person name="Chaudhuri R.R."/>
            <person name="La Ragione R."/>
            <person name="Hildebrand F."/>
            <person name="Pallen M.J."/>
        </authorList>
    </citation>
    <scope>NUCLEOTIDE SEQUENCE</scope>
    <source>
        <strain evidence="12">ChiBcec7-5410</strain>
    </source>
</reference>
<dbReference type="AlphaFoldDB" id="A0A9D1H6W0"/>
<comment type="catalytic activity">
    <reaction evidence="6 9">
        <text>L-proline + NADP(+) = (S)-1-pyrroline-5-carboxylate + NADPH + 2 H(+)</text>
        <dbReference type="Rhea" id="RHEA:14109"/>
        <dbReference type="ChEBI" id="CHEBI:15378"/>
        <dbReference type="ChEBI" id="CHEBI:17388"/>
        <dbReference type="ChEBI" id="CHEBI:57783"/>
        <dbReference type="ChEBI" id="CHEBI:58349"/>
        <dbReference type="ChEBI" id="CHEBI:60039"/>
        <dbReference type="EC" id="1.5.1.2"/>
    </reaction>
</comment>
<comment type="caution">
    <text evidence="12">The sequence shown here is derived from an EMBL/GenBank/DDBJ whole genome shotgun (WGS) entry which is preliminary data.</text>
</comment>
<feature type="binding site" evidence="8">
    <location>
        <position position="53"/>
    </location>
    <ligand>
        <name>NADPH</name>
        <dbReference type="ChEBI" id="CHEBI:57783"/>
    </ligand>
</feature>
<dbReference type="EMBL" id="DVLW01000023">
    <property type="protein sequence ID" value="HIT93694.1"/>
    <property type="molecule type" value="Genomic_DNA"/>
</dbReference>
<dbReference type="InterPro" id="IPR008927">
    <property type="entry name" value="6-PGluconate_DH-like_C_sf"/>
</dbReference>
<evidence type="ECO:0000256" key="8">
    <source>
        <dbReference type="PIRSR" id="PIRSR000193-1"/>
    </source>
</evidence>
<dbReference type="Pfam" id="PF14748">
    <property type="entry name" value="P5CR_dimer"/>
    <property type="match status" value="1"/>
</dbReference>
<feature type="domain" description="Pyrroline-5-carboxylate reductase catalytic N-terminal" evidence="10">
    <location>
        <begin position="4"/>
        <end position="80"/>
    </location>
</feature>
<evidence type="ECO:0000256" key="9">
    <source>
        <dbReference type="RuleBase" id="RU003903"/>
    </source>
</evidence>
<evidence type="ECO:0000259" key="11">
    <source>
        <dbReference type="Pfam" id="PF14748"/>
    </source>
</evidence>
<dbReference type="NCBIfam" id="TIGR00112">
    <property type="entry name" value="proC"/>
    <property type="match status" value="1"/>
</dbReference>
<dbReference type="GO" id="GO:0005737">
    <property type="term" value="C:cytoplasm"/>
    <property type="evidence" value="ECO:0007669"/>
    <property type="project" value="UniProtKB-SubCell"/>
</dbReference>
<organism evidence="12 13">
    <name type="scientific">Candidatus Faecivivens stercoripullorum</name>
    <dbReference type="NCBI Taxonomy" id="2840805"/>
    <lineage>
        <taxon>Bacteria</taxon>
        <taxon>Bacillati</taxon>
        <taxon>Bacillota</taxon>
        <taxon>Clostridia</taxon>
        <taxon>Eubacteriales</taxon>
        <taxon>Oscillospiraceae</taxon>
        <taxon>Oscillospiraceae incertae sedis</taxon>
        <taxon>Candidatus Faecivivens</taxon>
    </lineage>
</organism>
<comment type="pathway">
    <text evidence="6 9">Amino-acid biosynthesis; L-proline biosynthesis; L-proline from L-glutamate 5-semialdehyde: step 1/1.</text>
</comment>
<comment type="function">
    <text evidence="5 6">Catalyzes the reduction of 1-pyrroline-5-carboxylate (PCA) to L-proline.</text>
</comment>
<dbReference type="PANTHER" id="PTHR11645:SF0">
    <property type="entry name" value="PYRROLINE-5-CARBOXYLATE REDUCTASE 3"/>
    <property type="match status" value="1"/>
</dbReference>
<dbReference type="FunFam" id="1.10.3730.10:FF:000001">
    <property type="entry name" value="Pyrroline-5-carboxylate reductase"/>
    <property type="match status" value="1"/>
</dbReference>
<keyword evidence="4 6" id="KW-0560">Oxidoreductase</keyword>
<keyword evidence="2 6" id="KW-0641">Proline biosynthesis</keyword>
<keyword evidence="6 9" id="KW-0028">Amino-acid biosynthesis</keyword>
<dbReference type="InterPro" id="IPR053790">
    <property type="entry name" value="P5CR-like_CS"/>
</dbReference>
<evidence type="ECO:0000256" key="6">
    <source>
        <dbReference type="HAMAP-Rule" id="MF_01925"/>
    </source>
</evidence>